<dbReference type="PANTHER" id="PTHR30055:SF234">
    <property type="entry name" value="HTH-TYPE TRANSCRIPTIONAL REGULATOR BETI"/>
    <property type="match status" value="1"/>
</dbReference>
<organism evidence="6 7">
    <name type="scientific">Nocardioides humilatus</name>
    <dbReference type="NCBI Taxonomy" id="2607660"/>
    <lineage>
        <taxon>Bacteria</taxon>
        <taxon>Bacillati</taxon>
        <taxon>Actinomycetota</taxon>
        <taxon>Actinomycetes</taxon>
        <taxon>Propionibacteriales</taxon>
        <taxon>Nocardioidaceae</taxon>
        <taxon>Nocardioides</taxon>
    </lineage>
</organism>
<dbReference type="AlphaFoldDB" id="A0A5B1L944"/>
<dbReference type="PROSITE" id="PS50977">
    <property type="entry name" value="HTH_TETR_2"/>
    <property type="match status" value="1"/>
</dbReference>
<accession>A0A5B1L944</accession>
<reference evidence="6 7" key="1">
    <citation type="submission" date="2019-09" db="EMBL/GenBank/DDBJ databases">
        <title>Nocardioides panacisoli sp. nov., isolated from the soil of a ginseng field.</title>
        <authorList>
            <person name="Cho C."/>
        </authorList>
    </citation>
    <scope>NUCLEOTIDE SEQUENCE [LARGE SCALE GENOMIC DNA]</scope>
    <source>
        <strain evidence="6 7">BN130099</strain>
    </source>
</reference>
<proteinExistence type="predicted"/>
<dbReference type="GO" id="GO:0000976">
    <property type="term" value="F:transcription cis-regulatory region binding"/>
    <property type="evidence" value="ECO:0007669"/>
    <property type="project" value="TreeGrafter"/>
</dbReference>
<dbReference type="RefSeq" id="WP_149729616.1">
    <property type="nucleotide sequence ID" value="NZ_VUJV01000006.1"/>
</dbReference>
<keyword evidence="2 4" id="KW-0238">DNA-binding</keyword>
<feature type="domain" description="HTH tetR-type" evidence="5">
    <location>
        <begin position="15"/>
        <end position="75"/>
    </location>
</feature>
<feature type="DNA-binding region" description="H-T-H motif" evidence="4">
    <location>
        <begin position="38"/>
        <end position="57"/>
    </location>
</feature>
<evidence type="ECO:0000313" key="7">
    <source>
        <dbReference type="Proteomes" id="UP000325003"/>
    </source>
</evidence>
<dbReference type="EMBL" id="VUJV01000006">
    <property type="protein sequence ID" value="KAA1416946.1"/>
    <property type="molecule type" value="Genomic_DNA"/>
</dbReference>
<evidence type="ECO:0000259" key="5">
    <source>
        <dbReference type="PROSITE" id="PS50977"/>
    </source>
</evidence>
<evidence type="ECO:0000256" key="4">
    <source>
        <dbReference type="PROSITE-ProRule" id="PRU00335"/>
    </source>
</evidence>
<dbReference type="Proteomes" id="UP000325003">
    <property type="component" value="Unassembled WGS sequence"/>
</dbReference>
<keyword evidence="1" id="KW-0805">Transcription regulation</keyword>
<dbReference type="InterPro" id="IPR001647">
    <property type="entry name" value="HTH_TetR"/>
</dbReference>
<dbReference type="InterPro" id="IPR009057">
    <property type="entry name" value="Homeodomain-like_sf"/>
</dbReference>
<comment type="caution">
    <text evidence="6">The sequence shown here is derived from an EMBL/GenBank/DDBJ whole genome shotgun (WGS) entry which is preliminary data.</text>
</comment>
<dbReference type="GO" id="GO:0003700">
    <property type="term" value="F:DNA-binding transcription factor activity"/>
    <property type="evidence" value="ECO:0007669"/>
    <property type="project" value="TreeGrafter"/>
</dbReference>
<dbReference type="InterPro" id="IPR050109">
    <property type="entry name" value="HTH-type_TetR-like_transc_reg"/>
</dbReference>
<reference evidence="6 7" key="2">
    <citation type="submission" date="2019-09" db="EMBL/GenBank/DDBJ databases">
        <authorList>
            <person name="Jin C."/>
        </authorList>
    </citation>
    <scope>NUCLEOTIDE SEQUENCE [LARGE SCALE GENOMIC DNA]</scope>
    <source>
        <strain evidence="6 7">BN130099</strain>
    </source>
</reference>
<gene>
    <name evidence="6" type="ORF">F0U44_17340</name>
</gene>
<evidence type="ECO:0000256" key="2">
    <source>
        <dbReference type="ARBA" id="ARBA00023125"/>
    </source>
</evidence>
<evidence type="ECO:0000256" key="1">
    <source>
        <dbReference type="ARBA" id="ARBA00023015"/>
    </source>
</evidence>
<dbReference type="Pfam" id="PF00440">
    <property type="entry name" value="TetR_N"/>
    <property type="match status" value="1"/>
</dbReference>
<keyword evidence="7" id="KW-1185">Reference proteome</keyword>
<sequence length="200" mass="21671">MTSRLSDLIEAPAADPATTEILDAALAIFTTLGIRKTNIEDIARQAGVDRVTVYRRLGTKNDIVNAVLAREAQRVFERAAASAGKSGDVDERVALIFTGLVGDLRGNALFNKLMSIEPDTTFPKVSRGAGDLLRLAVDFATTILLPDVESDDPDALTARIEIVARLVHSLFLTPDAAVELKTRQQLLRFARKYVVPIVTG</sequence>
<dbReference type="Gene3D" id="1.10.357.10">
    <property type="entry name" value="Tetracycline Repressor, domain 2"/>
    <property type="match status" value="1"/>
</dbReference>
<keyword evidence="3" id="KW-0804">Transcription</keyword>
<evidence type="ECO:0000256" key="3">
    <source>
        <dbReference type="ARBA" id="ARBA00023163"/>
    </source>
</evidence>
<protein>
    <submittedName>
        <fullName evidence="6">TetR/AcrR family transcriptional regulator</fullName>
    </submittedName>
</protein>
<dbReference type="SUPFAM" id="SSF46689">
    <property type="entry name" value="Homeodomain-like"/>
    <property type="match status" value="1"/>
</dbReference>
<evidence type="ECO:0000313" key="6">
    <source>
        <dbReference type="EMBL" id="KAA1416946.1"/>
    </source>
</evidence>
<dbReference type="PANTHER" id="PTHR30055">
    <property type="entry name" value="HTH-TYPE TRANSCRIPTIONAL REGULATOR RUTR"/>
    <property type="match status" value="1"/>
</dbReference>
<name>A0A5B1L944_9ACTN</name>
<dbReference type="PRINTS" id="PR00455">
    <property type="entry name" value="HTHTETR"/>
</dbReference>